<organism evidence="2">
    <name type="scientific">Rhizophora mucronata</name>
    <name type="common">Asiatic mangrove</name>
    <dbReference type="NCBI Taxonomy" id="61149"/>
    <lineage>
        <taxon>Eukaryota</taxon>
        <taxon>Viridiplantae</taxon>
        <taxon>Streptophyta</taxon>
        <taxon>Embryophyta</taxon>
        <taxon>Tracheophyta</taxon>
        <taxon>Spermatophyta</taxon>
        <taxon>Magnoliopsida</taxon>
        <taxon>eudicotyledons</taxon>
        <taxon>Gunneridae</taxon>
        <taxon>Pentapetalae</taxon>
        <taxon>rosids</taxon>
        <taxon>fabids</taxon>
        <taxon>Malpighiales</taxon>
        <taxon>Rhizophoraceae</taxon>
        <taxon>Rhizophora</taxon>
    </lineage>
</organism>
<sequence>MHSFSVILIFPSILHGYNMEFSAMEIKWNIDWFNFLCIANT</sequence>
<reference evidence="2" key="1">
    <citation type="submission" date="2018-02" db="EMBL/GenBank/DDBJ databases">
        <title>Rhizophora mucronata_Transcriptome.</title>
        <authorList>
            <person name="Meera S.P."/>
            <person name="Sreeshan A."/>
            <person name="Augustine A."/>
        </authorList>
    </citation>
    <scope>NUCLEOTIDE SEQUENCE</scope>
    <source>
        <tissue evidence="2">Leaf</tissue>
    </source>
</reference>
<dbReference type="AlphaFoldDB" id="A0A2P2NR80"/>
<dbReference type="EMBL" id="GGEC01064505">
    <property type="protein sequence ID" value="MBX44989.1"/>
    <property type="molecule type" value="Transcribed_RNA"/>
</dbReference>
<accession>A0A2P2NR80</accession>
<feature type="chain" id="PRO_5015108052" evidence="1">
    <location>
        <begin position="17"/>
        <end position="41"/>
    </location>
</feature>
<evidence type="ECO:0000313" key="2">
    <source>
        <dbReference type="EMBL" id="MBX44989.1"/>
    </source>
</evidence>
<proteinExistence type="predicted"/>
<protein>
    <submittedName>
        <fullName evidence="2">Uncharacterized protein</fullName>
    </submittedName>
</protein>
<feature type="signal peptide" evidence="1">
    <location>
        <begin position="1"/>
        <end position="16"/>
    </location>
</feature>
<evidence type="ECO:0000256" key="1">
    <source>
        <dbReference type="SAM" id="SignalP"/>
    </source>
</evidence>
<keyword evidence="1" id="KW-0732">Signal</keyword>
<name>A0A2P2NR80_RHIMU</name>